<dbReference type="InterPro" id="IPR001841">
    <property type="entry name" value="Znf_RING"/>
</dbReference>
<dbReference type="SUPFAM" id="SSF143791">
    <property type="entry name" value="DUSP-like"/>
    <property type="match status" value="1"/>
</dbReference>
<dbReference type="PANTHER" id="PTHR47156:SF10">
    <property type="entry name" value="E3 UBIQUITIN-PROTEIN LIGASE TRIM-21-RELATED"/>
    <property type="match status" value="1"/>
</dbReference>
<dbReference type="EMBL" id="CAMPGE010000240">
    <property type="protein sequence ID" value="CAI2358974.1"/>
    <property type="molecule type" value="Genomic_DNA"/>
</dbReference>
<evidence type="ECO:0000256" key="3">
    <source>
        <dbReference type="ARBA" id="ARBA00022833"/>
    </source>
</evidence>
<dbReference type="Pfam" id="PF06337">
    <property type="entry name" value="DUSP"/>
    <property type="match status" value="1"/>
</dbReference>
<organism evidence="7 8">
    <name type="scientific">Euplotes crassus</name>
    <dbReference type="NCBI Taxonomy" id="5936"/>
    <lineage>
        <taxon>Eukaryota</taxon>
        <taxon>Sar</taxon>
        <taxon>Alveolata</taxon>
        <taxon>Ciliophora</taxon>
        <taxon>Intramacronucleata</taxon>
        <taxon>Spirotrichea</taxon>
        <taxon>Hypotrichia</taxon>
        <taxon>Euplotida</taxon>
        <taxon>Euplotidae</taxon>
        <taxon>Moneuplotes</taxon>
    </lineage>
</organism>
<gene>
    <name evidence="7" type="ORF">ECRASSUSDP1_LOCUS258</name>
</gene>
<dbReference type="PROSITE" id="PS00518">
    <property type="entry name" value="ZF_RING_1"/>
    <property type="match status" value="1"/>
</dbReference>
<dbReference type="InterPro" id="IPR052667">
    <property type="entry name" value="E3_ubiquitin-ligase_RING"/>
</dbReference>
<dbReference type="Gene3D" id="3.30.2230.10">
    <property type="entry name" value="DUSP-like"/>
    <property type="match status" value="1"/>
</dbReference>
<keyword evidence="2 4" id="KW-0863">Zinc-finger</keyword>
<evidence type="ECO:0000259" key="5">
    <source>
        <dbReference type="PROSITE" id="PS50089"/>
    </source>
</evidence>
<keyword evidence="3" id="KW-0862">Zinc</keyword>
<dbReference type="AlphaFoldDB" id="A0AAD1U2L0"/>
<comment type="caution">
    <text evidence="7">The sequence shown here is derived from an EMBL/GenBank/DDBJ whole genome shotgun (WGS) entry which is preliminary data.</text>
</comment>
<dbReference type="PANTHER" id="PTHR47156">
    <property type="entry name" value="PROTEIN CBG20824"/>
    <property type="match status" value="1"/>
</dbReference>
<dbReference type="InterPro" id="IPR035927">
    <property type="entry name" value="DUSP-like_sf"/>
</dbReference>
<dbReference type="SMART" id="SM00184">
    <property type="entry name" value="RING"/>
    <property type="match status" value="1"/>
</dbReference>
<accession>A0AAD1U2L0</accession>
<evidence type="ECO:0000256" key="4">
    <source>
        <dbReference type="PROSITE-ProRule" id="PRU00175"/>
    </source>
</evidence>
<dbReference type="Proteomes" id="UP001295684">
    <property type="component" value="Unassembled WGS sequence"/>
</dbReference>
<reference evidence="7" key="1">
    <citation type="submission" date="2023-07" db="EMBL/GenBank/DDBJ databases">
        <authorList>
            <consortium name="AG Swart"/>
            <person name="Singh M."/>
            <person name="Singh A."/>
            <person name="Seah K."/>
            <person name="Emmerich C."/>
        </authorList>
    </citation>
    <scope>NUCLEOTIDE SEQUENCE</scope>
    <source>
        <strain evidence="7">DP1</strain>
    </source>
</reference>
<proteinExistence type="predicted"/>
<evidence type="ECO:0000256" key="1">
    <source>
        <dbReference type="ARBA" id="ARBA00022723"/>
    </source>
</evidence>
<dbReference type="InterPro" id="IPR027370">
    <property type="entry name" value="Znf-RING_euk"/>
</dbReference>
<dbReference type="Gene3D" id="3.30.40.10">
    <property type="entry name" value="Zinc/RING finger domain, C3HC4 (zinc finger)"/>
    <property type="match status" value="1"/>
</dbReference>
<dbReference type="InterPro" id="IPR013083">
    <property type="entry name" value="Znf_RING/FYVE/PHD"/>
</dbReference>
<evidence type="ECO:0000259" key="6">
    <source>
        <dbReference type="PROSITE" id="PS51283"/>
    </source>
</evidence>
<evidence type="ECO:0000256" key="2">
    <source>
        <dbReference type="ARBA" id="ARBA00022771"/>
    </source>
</evidence>
<evidence type="ECO:0000313" key="8">
    <source>
        <dbReference type="Proteomes" id="UP001295684"/>
    </source>
</evidence>
<sequence>MECPICLNDWSMTLVPLALSCGHSYCKECIHKLNKEGLVTCCICKEADTFTSLSDLEINLSFLKRKHYLKENPDSDSLSKKLNLEIFKDYRCPSHNAPVHSYNPDTMEIFCCYCELGSKTPERIQRIPKVLHQLITSVDSQKLKKKHALLQIKYLENEVKAQLDQVKEDNLAKVDTHFDKLKAFIELKRDEVKREYSTKFEKYAKTLGEYFNHSQATKKHIFVIDYLMDEEENGKITDYCESCTEVCNFENEINPRMIKVPTEALTFDPVESLNDLSERLNNFVTFKTSLVPHKFEVNTDLLDITKFWYCHHCETQNSSVENKLSCSACLTPRPIECYESFFKNYMYATEGDIRILEERQKSENDLICALNEPSPKDRTYYVMSESWVSLWEYYIKQRSKSYNLQTKDDTKLVDYISHPGQINNQGLLKKPTEGQVHNSSEYRIVNPRVWNAFFQIYGGGPKIHRREKKINSEEVLYDPYESEFKAKIERIKSKNAIKKKYRQKPALPKKPKTGISGRVRQVSSSISEKYNIQRSYPRKIPSMNVEWHGLYNKDEKHA</sequence>
<name>A0AAD1U2L0_EUPCR</name>
<dbReference type="GO" id="GO:0004843">
    <property type="term" value="F:cysteine-type deubiquitinase activity"/>
    <property type="evidence" value="ECO:0007669"/>
    <property type="project" value="InterPro"/>
</dbReference>
<dbReference type="PROSITE" id="PS50089">
    <property type="entry name" value="ZF_RING_2"/>
    <property type="match status" value="1"/>
</dbReference>
<dbReference type="InterPro" id="IPR006615">
    <property type="entry name" value="Pept_C19_DUSP"/>
</dbReference>
<keyword evidence="8" id="KW-1185">Reference proteome</keyword>
<feature type="domain" description="DUSP" evidence="6">
    <location>
        <begin position="354"/>
        <end position="469"/>
    </location>
</feature>
<dbReference type="PROSITE" id="PS51283">
    <property type="entry name" value="DUSP"/>
    <property type="match status" value="1"/>
</dbReference>
<keyword evidence="1" id="KW-0479">Metal-binding</keyword>
<evidence type="ECO:0000313" key="7">
    <source>
        <dbReference type="EMBL" id="CAI2358974.1"/>
    </source>
</evidence>
<dbReference type="Pfam" id="PF13445">
    <property type="entry name" value="zf-RING_UBOX"/>
    <property type="match status" value="1"/>
</dbReference>
<protein>
    <submittedName>
        <fullName evidence="7">Uncharacterized protein</fullName>
    </submittedName>
</protein>
<dbReference type="GO" id="GO:0008270">
    <property type="term" value="F:zinc ion binding"/>
    <property type="evidence" value="ECO:0007669"/>
    <property type="project" value="UniProtKB-KW"/>
</dbReference>
<feature type="domain" description="RING-type" evidence="5">
    <location>
        <begin position="3"/>
        <end position="45"/>
    </location>
</feature>
<dbReference type="SUPFAM" id="SSF57850">
    <property type="entry name" value="RING/U-box"/>
    <property type="match status" value="1"/>
</dbReference>
<dbReference type="InterPro" id="IPR017907">
    <property type="entry name" value="Znf_RING_CS"/>
</dbReference>